<proteinExistence type="predicted"/>
<feature type="region of interest" description="Disordered" evidence="1">
    <location>
        <begin position="185"/>
        <end position="208"/>
    </location>
</feature>
<organism evidence="2 3">
    <name type="scientific">Caenorhabditis angaria</name>
    <dbReference type="NCBI Taxonomy" id="860376"/>
    <lineage>
        <taxon>Eukaryota</taxon>
        <taxon>Metazoa</taxon>
        <taxon>Ecdysozoa</taxon>
        <taxon>Nematoda</taxon>
        <taxon>Chromadorea</taxon>
        <taxon>Rhabditida</taxon>
        <taxon>Rhabditina</taxon>
        <taxon>Rhabditomorpha</taxon>
        <taxon>Rhabditoidea</taxon>
        <taxon>Rhabditidae</taxon>
        <taxon>Peloderinae</taxon>
        <taxon>Caenorhabditis</taxon>
    </lineage>
</organism>
<dbReference type="EMBL" id="CANHGI010000003">
    <property type="protein sequence ID" value="CAI5446050.1"/>
    <property type="molecule type" value="Genomic_DNA"/>
</dbReference>
<feature type="region of interest" description="Disordered" evidence="1">
    <location>
        <begin position="134"/>
        <end position="156"/>
    </location>
</feature>
<evidence type="ECO:0000256" key="1">
    <source>
        <dbReference type="SAM" id="MobiDB-lite"/>
    </source>
</evidence>
<gene>
    <name evidence="2" type="ORF">CAMP_LOCUS8687</name>
</gene>
<sequence>MNVTPPNFSAPGPPDDQRFERNKFRQTMPNNPRYTQTPRTNPAVSRLHNQNQNCPSPSSSCVSTDTTYTQPWKSNKANYEQPSSSKFRRSASVSMKKSEEEEEHDLTLSTDKSTNGRPIINFVQLKKSLMKPFKGNSKKAKINERKEDLPSTSRPMQQEERLKMFRKVGMKQSLKVSAVQRMQKERQRDFQLVGGNPQNETKRKSDESTYAQIDSMLVFSSPSKKSREIISLNDDDVEVVIKNKKTGKSATRQEIACPSKKINEIPLTSTPKSFSNVGMQENDLNISTVSNSSLCVVEENNSEKNRSIYYSTTALESDAFQQNDDRISRVDSVTPTQTQYSTIVKPTPQKTIKTEIVEPAYDKIQNPSSHSQCPSVSGESPDLSCFPIYSGQLQFMSTPPLLNQPIDDPSEDTMKEFWRISRDLKQKHELLQYRQSCHSNISQRLRGLTQVKMCLLEGGKNDPTNEMLVSLWKNCQEEEILREQIVECQNIIYQTTAEIQTIEHRKNMLLECDANFGSKKC</sequence>
<reference evidence="2" key="1">
    <citation type="submission" date="2022-11" db="EMBL/GenBank/DDBJ databases">
        <authorList>
            <person name="Kikuchi T."/>
        </authorList>
    </citation>
    <scope>NUCLEOTIDE SEQUENCE</scope>
    <source>
        <strain evidence="2">PS1010</strain>
    </source>
</reference>
<protein>
    <submittedName>
        <fullName evidence="2">Uncharacterized protein</fullName>
    </submittedName>
</protein>
<dbReference type="Proteomes" id="UP001152747">
    <property type="component" value="Unassembled WGS sequence"/>
</dbReference>
<name>A0A9P1N316_9PELO</name>
<keyword evidence="3" id="KW-1185">Reference proteome</keyword>
<feature type="compositionally biased region" description="Polar residues" evidence="1">
    <location>
        <begin position="62"/>
        <end position="82"/>
    </location>
</feature>
<evidence type="ECO:0000313" key="3">
    <source>
        <dbReference type="Proteomes" id="UP001152747"/>
    </source>
</evidence>
<comment type="caution">
    <text evidence="2">The sequence shown here is derived from an EMBL/GenBank/DDBJ whole genome shotgun (WGS) entry which is preliminary data.</text>
</comment>
<feature type="region of interest" description="Disordered" evidence="1">
    <location>
        <begin position="1"/>
        <end position="113"/>
    </location>
</feature>
<accession>A0A9P1N316</accession>
<feature type="compositionally biased region" description="Low complexity" evidence="1">
    <location>
        <begin position="49"/>
        <end position="61"/>
    </location>
</feature>
<dbReference type="AlphaFoldDB" id="A0A9P1N316"/>
<evidence type="ECO:0000313" key="2">
    <source>
        <dbReference type="EMBL" id="CAI5446050.1"/>
    </source>
</evidence>
<dbReference type="OrthoDB" id="5817816at2759"/>
<feature type="compositionally biased region" description="Polar residues" evidence="1">
    <location>
        <begin position="25"/>
        <end position="43"/>
    </location>
</feature>